<dbReference type="Proteomes" id="UP000736335">
    <property type="component" value="Unassembled WGS sequence"/>
</dbReference>
<accession>A0A9P6HNF1</accession>
<proteinExistence type="predicted"/>
<evidence type="ECO:0000313" key="3">
    <source>
        <dbReference type="Proteomes" id="UP000736335"/>
    </source>
</evidence>
<comment type="caution">
    <text evidence="2">The sequence shown here is derived from an EMBL/GenBank/DDBJ whole genome shotgun (WGS) entry which is preliminary data.</text>
</comment>
<feature type="region of interest" description="Disordered" evidence="1">
    <location>
        <begin position="51"/>
        <end position="76"/>
    </location>
</feature>
<reference evidence="2" key="2">
    <citation type="submission" date="2020-11" db="EMBL/GenBank/DDBJ databases">
        <authorList>
            <consortium name="DOE Joint Genome Institute"/>
            <person name="Kuo A."/>
            <person name="Miyauchi S."/>
            <person name="Kiss E."/>
            <person name="Drula E."/>
            <person name="Kohler A."/>
            <person name="Sanchez-Garcia M."/>
            <person name="Andreopoulos B."/>
            <person name="Barry K.W."/>
            <person name="Bonito G."/>
            <person name="Buee M."/>
            <person name="Carver A."/>
            <person name="Chen C."/>
            <person name="Cichocki N."/>
            <person name="Clum A."/>
            <person name="Culley D."/>
            <person name="Crous P.W."/>
            <person name="Fauchery L."/>
            <person name="Girlanda M."/>
            <person name="Hayes R."/>
            <person name="Keri Z."/>
            <person name="Labutti K."/>
            <person name="Lipzen A."/>
            <person name="Lombard V."/>
            <person name="Magnuson J."/>
            <person name="Maillard F."/>
            <person name="Morin E."/>
            <person name="Murat C."/>
            <person name="Nolan M."/>
            <person name="Ohm R."/>
            <person name="Pangilinan J."/>
            <person name="Pereira M."/>
            <person name="Perotto S."/>
            <person name="Peter M."/>
            <person name="Riley R."/>
            <person name="Sitrit Y."/>
            <person name="Stielow B."/>
            <person name="Szollosi G."/>
            <person name="Zifcakova L."/>
            <person name="Stursova M."/>
            <person name="Spatafora J.W."/>
            <person name="Tedersoo L."/>
            <person name="Vaario L.-M."/>
            <person name="Yamada A."/>
            <person name="Yan M."/>
            <person name="Wang P."/>
            <person name="Xu J."/>
            <person name="Bruns T."/>
            <person name="Baldrian P."/>
            <person name="Vilgalys R."/>
            <person name="Henrissat B."/>
            <person name="Grigoriev I.V."/>
            <person name="Hibbett D."/>
            <person name="Nagy L.G."/>
            <person name="Martin F.M."/>
        </authorList>
    </citation>
    <scope>NUCLEOTIDE SEQUENCE</scope>
    <source>
        <strain evidence="2">UH-Tt-Lm1</strain>
    </source>
</reference>
<sequence>MAMKLGKKAKGKRKAVPTALRSELEEYSFLIRALRTSDTLDLSSQLIRAAGSSPASEDDDAHRPAASGPDSSSRKQKDTWTRWPLLIRDVPLPEWTIEDEVERLANRFLQPPGNCDEEMEDVAEEPLDPVAIKHLTLETTGYLSQLFAAVAAHVPMVEGSMQNRLKPLNWENILMIIGATGIVDPSSVERVSEWLKGVYGTSEQADLSVHRTRLMKESHDQLLQLCSSADKDFLKIQIPMKALKRKGTRGKYNLTGKYSKKRKLSSTIAAPATSELQNERSQSPEV</sequence>
<evidence type="ECO:0000256" key="1">
    <source>
        <dbReference type="SAM" id="MobiDB-lite"/>
    </source>
</evidence>
<dbReference type="OrthoDB" id="3260379at2759"/>
<feature type="compositionally biased region" description="Polar residues" evidence="1">
    <location>
        <begin position="274"/>
        <end position="286"/>
    </location>
</feature>
<dbReference type="EMBL" id="WIUZ02000002">
    <property type="protein sequence ID" value="KAF9790366.1"/>
    <property type="molecule type" value="Genomic_DNA"/>
</dbReference>
<protein>
    <submittedName>
        <fullName evidence="2">Uncharacterized protein</fullName>
    </submittedName>
</protein>
<organism evidence="2 3">
    <name type="scientific">Thelephora terrestris</name>
    <dbReference type="NCBI Taxonomy" id="56493"/>
    <lineage>
        <taxon>Eukaryota</taxon>
        <taxon>Fungi</taxon>
        <taxon>Dikarya</taxon>
        <taxon>Basidiomycota</taxon>
        <taxon>Agaricomycotina</taxon>
        <taxon>Agaricomycetes</taxon>
        <taxon>Thelephorales</taxon>
        <taxon>Thelephoraceae</taxon>
        <taxon>Thelephora</taxon>
    </lineage>
</organism>
<dbReference type="AlphaFoldDB" id="A0A9P6HNF1"/>
<reference evidence="2" key="1">
    <citation type="journal article" date="2020" name="Nat. Commun.">
        <title>Large-scale genome sequencing of mycorrhizal fungi provides insights into the early evolution of symbiotic traits.</title>
        <authorList>
            <person name="Miyauchi S."/>
            <person name="Kiss E."/>
            <person name="Kuo A."/>
            <person name="Drula E."/>
            <person name="Kohler A."/>
            <person name="Sanchez-Garcia M."/>
            <person name="Morin E."/>
            <person name="Andreopoulos B."/>
            <person name="Barry K.W."/>
            <person name="Bonito G."/>
            <person name="Buee M."/>
            <person name="Carver A."/>
            <person name="Chen C."/>
            <person name="Cichocki N."/>
            <person name="Clum A."/>
            <person name="Culley D."/>
            <person name="Crous P.W."/>
            <person name="Fauchery L."/>
            <person name="Girlanda M."/>
            <person name="Hayes R.D."/>
            <person name="Keri Z."/>
            <person name="LaButti K."/>
            <person name="Lipzen A."/>
            <person name="Lombard V."/>
            <person name="Magnuson J."/>
            <person name="Maillard F."/>
            <person name="Murat C."/>
            <person name="Nolan M."/>
            <person name="Ohm R.A."/>
            <person name="Pangilinan J."/>
            <person name="Pereira M.F."/>
            <person name="Perotto S."/>
            <person name="Peter M."/>
            <person name="Pfister S."/>
            <person name="Riley R."/>
            <person name="Sitrit Y."/>
            <person name="Stielow J.B."/>
            <person name="Szollosi G."/>
            <person name="Zifcakova L."/>
            <person name="Stursova M."/>
            <person name="Spatafora J.W."/>
            <person name="Tedersoo L."/>
            <person name="Vaario L.M."/>
            <person name="Yamada A."/>
            <person name="Yan M."/>
            <person name="Wang P."/>
            <person name="Xu J."/>
            <person name="Bruns T."/>
            <person name="Baldrian P."/>
            <person name="Vilgalys R."/>
            <person name="Dunand C."/>
            <person name="Henrissat B."/>
            <person name="Grigoriev I.V."/>
            <person name="Hibbett D."/>
            <person name="Nagy L.G."/>
            <person name="Martin F.M."/>
        </authorList>
    </citation>
    <scope>NUCLEOTIDE SEQUENCE</scope>
    <source>
        <strain evidence="2">UH-Tt-Lm1</strain>
    </source>
</reference>
<gene>
    <name evidence="2" type="ORF">BJ322DRAFT_1017093</name>
</gene>
<name>A0A9P6HNF1_9AGAM</name>
<evidence type="ECO:0000313" key="2">
    <source>
        <dbReference type="EMBL" id="KAF9790366.1"/>
    </source>
</evidence>
<keyword evidence="3" id="KW-1185">Reference proteome</keyword>
<feature type="region of interest" description="Disordered" evidence="1">
    <location>
        <begin position="253"/>
        <end position="286"/>
    </location>
</feature>